<reference evidence="14 15" key="1">
    <citation type="submission" date="2018-03" db="EMBL/GenBank/DDBJ databases">
        <authorList>
            <person name="Keele B.F."/>
        </authorList>
    </citation>
    <scope>NUCLEOTIDE SEQUENCE [LARGE SCALE GENOMIC DNA]</scope>
    <source>
        <strain evidence="14 15">YL28-9</strain>
    </source>
</reference>
<dbReference type="Proteomes" id="UP000240912">
    <property type="component" value="Unassembled WGS sequence"/>
</dbReference>
<evidence type="ECO:0000256" key="7">
    <source>
        <dbReference type="ARBA" id="ARBA00023136"/>
    </source>
</evidence>
<evidence type="ECO:0000256" key="11">
    <source>
        <dbReference type="ARBA" id="ARBA00023667"/>
    </source>
</evidence>
<dbReference type="AlphaFoldDB" id="A0A2T3HL80"/>
<evidence type="ECO:0000256" key="5">
    <source>
        <dbReference type="ARBA" id="ARBA00022729"/>
    </source>
</evidence>
<keyword evidence="4 13" id="KW-0812">Transmembrane</keyword>
<dbReference type="RefSeq" id="WP_107215436.1">
    <property type="nucleotide sequence ID" value="NZ_KZ686269.1"/>
</dbReference>
<dbReference type="Pfam" id="PF18927">
    <property type="entry name" value="CrtO"/>
    <property type="match status" value="1"/>
</dbReference>
<comment type="pathway">
    <text evidence="9">Carotenoid biosynthesis; staphyloxanthin biosynthesis; staphyloxanthin from farnesyl diphosphate: step 5/5.</text>
</comment>
<name>A0A2T3HL80_9SPHI</name>
<comment type="caution">
    <text evidence="14">The sequence shown here is derived from an EMBL/GenBank/DDBJ whole genome shotgun (WGS) entry which is preliminary data.</text>
</comment>
<sequence length="159" mass="18552">MLQYFSFSIAIAFISWIVGMILNAMFAKTDFYQAHLLSLNFIKNEQLNALLGLEPFKWIIMHSFFKYLNPKLSIKKKIVPAELAVYRAEMTLAELNHLFAFAFMLLFVAFKLFQGLYLFALVLLVVNVLTNLYPSLLQQQNKRRIDRYMAVLQRRSVSA</sequence>
<organism evidence="14 15">
    <name type="scientific">Pedobacter yulinensis</name>
    <dbReference type="NCBI Taxonomy" id="2126353"/>
    <lineage>
        <taxon>Bacteria</taxon>
        <taxon>Pseudomonadati</taxon>
        <taxon>Bacteroidota</taxon>
        <taxon>Sphingobacteriia</taxon>
        <taxon>Sphingobacteriales</taxon>
        <taxon>Sphingobacteriaceae</taxon>
        <taxon>Pedobacter</taxon>
    </lineage>
</organism>
<evidence type="ECO:0000256" key="12">
    <source>
        <dbReference type="ARBA" id="ARBA00025324"/>
    </source>
</evidence>
<evidence type="ECO:0000256" key="9">
    <source>
        <dbReference type="ARBA" id="ARBA00023588"/>
    </source>
</evidence>
<feature type="transmembrane region" description="Helical" evidence="13">
    <location>
        <begin position="90"/>
        <end position="110"/>
    </location>
</feature>
<comment type="similarity">
    <text evidence="10">Belongs to the acyltransferase CrtO family.</text>
</comment>
<proteinExistence type="inferred from homology"/>
<evidence type="ECO:0000256" key="3">
    <source>
        <dbReference type="ARBA" id="ARBA00022679"/>
    </source>
</evidence>
<evidence type="ECO:0000256" key="4">
    <source>
        <dbReference type="ARBA" id="ARBA00022692"/>
    </source>
</evidence>
<dbReference type="GO" id="GO:0016746">
    <property type="term" value="F:acyltransferase activity"/>
    <property type="evidence" value="ECO:0007669"/>
    <property type="project" value="UniProtKB-KW"/>
</dbReference>
<dbReference type="OrthoDB" id="883215at2"/>
<keyword evidence="5" id="KW-0732">Signal</keyword>
<evidence type="ECO:0000256" key="2">
    <source>
        <dbReference type="ARBA" id="ARBA00022475"/>
    </source>
</evidence>
<keyword evidence="8" id="KW-0012">Acyltransferase</keyword>
<comment type="function">
    <text evidence="12">Catalyzes the acylation of glycosyl-4,4'-diaponeurosporenoate, i.e. the esterification of glucose at the C6'' position with the carboxyl group of the C(15) fatty acid 12-methyltetradecanoic acid, to yield staphyloxanthin. This is the last step in the biosynthesis of this orange pigment, present in most staphylococci strains.</text>
</comment>
<evidence type="ECO:0000256" key="8">
    <source>
        <dbReference type="ARBA" id="ARBA00023315"/>
    </source>
</evidence>
<evidence type="ECO:0000256" key="6">
    <source>
        <dbReference type="ARBA" id="ARBA00022989"/>
    </source>
</evidence>
<feature type="transmembrane region" description="Helical" evidence="13">
    <location>
        <begin position="7"/>
        <end position="27"/>
    </location>
</feature>
<keyword evidence="7 13" id="KW-0472">Membrane</keyword>
<dbReference type="EMBL" id="PYLS01000005">
    <property type="protein sequence ID" value="PST83176.1"/>
    <property type="molecule type" value="Genomic_DNA"/>
</dbReference>
<evidence type="ECO:0000256" key="10">
    <source>
        <dbReference type="ARBA" id="ARBA00023603"/>
    </source>
</evidence>
<protein>
    <recommendedName>
        <fullName evidence="11">Glycosyl-4,4'-diaponeurosporenoate acyltransferase</fullName>
    </recommendedName>
</protein>
<evidence type="ECO:0000313" key="15">
    <source>
        <dbReference type="Proteomes" id="UP000240912"/>
    </source>
</evidence>
<gene>
    <name evidence="14" type="ORF">C7T94_11290</name>
</gene>
<keyword evidence="3" id="KW-0808">Transferase</keyword>
<dbReference type="InterPro" id="IPR044021">
    <property type="entry name" value="CrtO"/>
</dbReference>
<feature type="transmembrane region" description="Helical" evidence="13">
    <location>
        <begin position="116"/>
        <end position="137"/>
    </location>
</feature>
<evidence type="ECO:0000256" key="13">
    <source>
        <dbReference type="SAM" id="Phobius"/>
    </source>
</evidence>
<dbReference type="GO" id="GO:0005886">
    <property type="term" value="C:plasma membrane"/>
    <property type="evidence" value="ECO:0007669"/>
    <property type="project" value="UniProtKB-SubCell"/>
</dbReference>
<keyword evidence="6 13" id="KW-1133">Transmembrane helix</keyword>
<evidence type="ECO:0000256" key="1">
    <source>
        <dbReference type="ARBA" id="ARBA00004162"/>
    </source>
</evidence>
<dbReference type="UniPathway" id="UPA00029">
    <property type="reaction ID" value="UER00560"/>
</dbReference>
<evidence type="ECO:0000313" key="14">
    <source>
        <dbReference type="EMBL" id="PST83176.1"/>
    </source>
</evidence>
<keyword evidence="15" id="KW-1185">Reference proteome</keyword>
<comment type="subcellular location">
    <subcellularLocation>
        <location evidence="1">Cell membrane</location>
        <topology evidence="1">Single-pass membrane protein</topology>
    </subcellularLocation>
</comment>
<accession>A0A2T3HL80</accession>
<keyword evidence="2" id="KW-1003">Cell membrane</keyword>